<accession>A0A409VV16</accession>
<reference evidence="2 3" key="1">
    <citation type="journal article" date="2018" name="Evol. Lett.">
        <title>Horizontal gene cluster transfer increased hallucinogenic mushroom diversity.</title>
        <authorList>
            <person name="Reynolds H.T."/>
            <person name="Vijayakumar V."/>
            <person name="Gluck-Thaler E."/>
            <person name="Korotkin H.B."/>
            <person name="Matheny P.B."/>
            <person name="Slot J.C."/>
        </authorList>
    </citation>
    <scope>NUCLEOTIDE SEQUENCE [LARGE SCALE GENOMIC DNA]</scope>
    <source>
        <strain evidence="2 3">2631</strain>
    </source>
</reference>
<dbReference type="InParanoid" id="A0A409VV16"/>
<evidence type="ECO:0000256" key="1">
    <source>
        <dbReference type="SAM" id="MobiDB-lite"/>
    </source>
</evidence>
<evidence type="ECO:0000313" key="2">
    <source>
        <dbReference type="EMBL" id="PPQ70106.1"/>
    </source>
</evidence>
<dbReference type="AlphaFoldDB" id="A0A409VV16"/>
<sequence length="86" mass="9128">MEARKRRELPRMSRTDRKKAGNVRRVDGGGQLGTGQCGGAVSCAPREGAQFLNEVDVGFSIKCVHVNAANSGINVSSGTTWQQGPI</sequence>
<dbReference type="EMBL" id="NHYD01003914">
    <property type="protein sequence ID" value="PPQ70106.1"/>
    <property type="molecule type" value="Genomic_DNA"/>
</dbReference>
<feature type="compositionally biased region" description="Basic and acidic residues" evidence="1">
    <location>
        <begin position="1"/>
        <end position="27"/>
    </location>
</feature>
<organism evidence="2 3">
    <name type="scientific">Psilocybe cyanescens</name>
    <dbReference type="NCBI Taxonomy" id="93625"/>
    <lineage>
        <taxon>Eukaryota</taxon>
        <taxon>Fungi</taxon>
        <taxon>Dikarya</taxon>
        <taxon>Basidiomycota</taxon>
        <taxon>Agaricomycotina</taxon>
        <taxon>Agaricomycetes</taxon>
        <taxon>Agaricomycetidae</taxon>
        <taxon>Agaricales</taxon>
        <taxon>Agaricineae</taxon>
        <taxon>Strophariaceae</taxon>
        <taxon>Psilocybe</taxon>
    </lineage>
</organism>
<gene>
    <name evidence="2" type="ORF">CVT25_005611</name>
</gene>
<feature type="region of interest" description="Disordered" evidence="1">
    <location>
        <begin position="1"/>
        <end position="31"/>
    </location>
</feature>
<comment type="caution">
    <text evidence="2">The sequence shown here is derived from an EMBL/GenBank/DDBJ whole genome shotgun (WGS) entry which is preliminary data.</text>
</comment>
<protein>
    <submittedName>
        <fullName evidence="2">Uncharacterized protein</fullName>
    </submittedName>
</protein>
<keyword evidence="3" id="KW-1185">Reference proteome</keyword>
<evidence type="ECO:0000313" key="3">
    <source>
        <dbReference type="Proteomes" id="UP000283269"/>
    </source>
</evidence>
<dbReference type="Proteomes" id="UP000283269">
    <property type="component" value="Unassembled WGS sequence"/>
</dbReference>
<name>A0A409VV16_PSICY</name>
<proteinExistence type="predicted"/>